<keyword evidence="5" id="KW-0949">S-adenosyl-L-methionine</keyword>
<keyword evidence="4" id="KW-0808">Transferase</keyword>
<dbReference type="Pfam" id="PF00590">
    <property type="entry name" value="TP_methylase"/>
    <property type="match status" value="1"/>
</dbReference>
<dbReference type="PROSITE" id="PS01296">
    <property type="entry name" value="RSMI"/>
    <property type="match status" value="1"/>
</dbReference>
<dbReference type="SUPFAM" id="SSF53790">
    <property type="entry name" value="Tetrapyrrole methylase"/>
    <property type="match status" value="1"/>
</dbReference>
<dbReference type="GO" id="GO:0006364">
    <property type="term" value="P:rRNA processing"/>
    <property type="evidence" value="ECO:0007669"/>
    <property type="project" value="UniProtKB-KW"/>
</dbReference>
<organism evidence="7">
    <name type="scientific">marine metagenome</name>
    <dbReference type="NCBI Taxonomy" id="408172"/>
    <lineage>
        <taxon>unclassified sequences</taxon>
        <taxon>metagenomes</taxon>
        <taxon>ecological metagenomes</taxon>
    </lineage>
</organism>
<proteinExistence type="predicted"/>
<dbReference type="InterPro" id="IPR014776">
    <property type="entry name" value="4pyrrole_Mease_sub2"/>
</dbReference>
<dbReference type="InterPro" id="IPR018063">
    <property type="entry name" value="SAM_MeTrfase_RsmI_CS"/>
</dbReference>
<evidence type="ECO:0000256" key="4">
    <source>
        <dbReference type="ARBA" id="ARBA00022679"/>
    </source>
</evidence>
<evidence type="ECO:0000256" key="2">
    <source>
        <dbReference type="ARBA" id="ARBA00022552"/>
    </source>
</evidence>
<dbReference type="GO" id="GO:0032259">
    <property type="term" value="P:methylation"/>
    <property type="evidence" value="ECO:0007669"/>
    <property type="project" value="UniProtKB-KW"/>
</dbReference>
<dbReference type="AlphaFoldDB" id="A0A382WMX9"/>
<dbReference type="NCBIfam" id="TIGR00096">
    <property type="entry name" value="16S rRNA (cytidine(1402)-2'-O)-methyltransferase"/>
    <property type="match status" value="1"/>
</dbReference>
<accession>A0A382WMX9</accession>
<feature type="domain" description="Tetrapyrrole methylase" evidence="6">
    <location>
        <begin position="3"/>
        <end position="165"/>
    </location>
</feature>
<dbReference type="PANTHER" id="PTHR46111">
    <property type="entry name" value="RIBOSOMAL RNA SMALL SUBUNIT METHYLTRANSFERASE I"/>
    <property type="match status" value="1"/>
</dbReference>
<name>A0A382WMX9_9ZZZZ</name>
<keyword evidence="2" id="KW-0698">rRNA processing</keyword>
<gene>
    <name evidence="7" type="ORF">METZ01_LOCUS412579</name>
</gene>
<dbReference type="PANTHER" id="PTHR46111:SF1">
    <property type="entry name" value="RIBOSOMAL RNA SMALL SUBUNIT METHYLTRANSFERASE I"/>
    <property type="match status" value="1"/>
</dbReference>
<feature type="non-terminal residue" evidence="7">
    <location>
        <position position="167"/>
    </location>
</feature>
<evidence type="ECO:0000256" key="1">
    <source>
        <dbReference type="ARBA" id="ARBA00022490"/>
    </source>
</evidence>
<dbReference type="InterPro" id="IPR014777">
    <property type="entry name" value="4pyrrole_Mease_sub1"/>
</dbReference>
<reference evidence="7" key="1">
    <citation type="submission" date="2018-05" db="EMBL/GenBank/DDBJ databases">
        <authorList>
            <person name="Lanie J.A."/>
            <person name="Ng W.-L."/>
            <person name="Kazmierczak K.M."/>
            <person name="Andrzejewski T.M."/>
            <person name="Davidsen T.M."/>
            <person name="Wayne K.J."/>
            <person name="Tettelin H."/>
            <person name="Glass J.I."/>
            <person name="Rusch D."/>
            <person name="Podicherti R."/>
            <person name="Tsui H.-C.T."/>
            <person name="Winkler M.E."/>
        </authorList>
    </citation>
    <scope>NUCLEOTIDE SEQUENCE</scope>
</reference>
<dbReference type="CDD" id="cd11648">
    <property type="entry name" value="RsmI"/>
    <property type="match status" value="1"/>
</dbReference>
<dbReference type="Gene3D" id="3.30.950.10">
    <property type="entry name" value="Methyltransferase, Cobalt-precorrin-4 Transmethylase, Domain 2"/>
    <property type="match status" value="1"/>
</dbReference>
<dbReference type="InterPro" id="IPR035996">
    <property type="entry name" value="4pyrrol_Methylase_sf"/>
</dbReference>
<protein>
    <recommendedName>
        <fullName evidence="6">Tetrapyrrole methylase domain-containing protein</fullName>
    </recommendedName>
</protein>
<dbReference type="EMBL" id="UINC01160852">
    <property type="protein sequence ID" value="SVD59725.1"/>
    <property type="molecule type" value="Genomic_DNA"/>
</dbReference>
<dbReference type="FunFam" id="3.40.1010.10:FF:000007">
    <property type="entry name" value="Ribosomal RNA small subunit methyltransferase I"/>
    <property type="match status" value="1"/>
</dbReference>
<evidence type="ECO:0000256" key="3">
    <source>
        <dbReference type="ARBA" id="ARBA00022603"/>
    </source>
</evidence>
<evidence type="ECO:0000256" key="5">
    <source>
        <dbReference type="ARBA" id="ARBA00022691"/>
    </source>
</evidence>
<keyword evidence="1" id="KW-0963">Cytoplasm</keyword>
<dbReference type="InterPro" id="IPR008189">
    <property type="entry name" value="rRNA_ssu_MeTfrase_I"/>
</dbReference>
<evidence type="ECO:0000259" key="6">
    <source>
        <dbReference type="Pfam" id="PF00590"/>
    </source>
</evidence>
<keyword evidence="3" id="KW-0489">Methyltransferase</keyword>
<evidence type="ECO:0000313" key="7">
    <source>
        <dbReference type="EMBL" id="SVD59725.1"/>
    </source>
</evidence>
<dbReference type="InterPro" id="IPR000878">
    <property type="entry name" value="4pyrrol_Mease"/>
</dbReference>
<dbReference type="GO" id="GO:0008168">
    <property type="term" value="F:methyltransferase activity"/>
    <property type="evidence" value="ECO:0007669"/>
    <property type="project" value="UniProtKB-KW"/>
</dbReference>
<dbReference type="Gene3D" id="3.40.1010.10">
    <property type="entry name" value="Cobalt-precorrin-4 Transmethylase, Domain 1"/>
    <property type="match status" value="1"/>
</dbReference>
<sequence>MSKLYIIPTPIGNLQDITYRAVKTLSDVDLILAEDTRVSKTLLKHYDISTQMSSYHMHNEHRNTKGIIEKLKNGTIIAIISDAGTPGISDPGFLLIRACIENKIPVECLPGATAFVSALIQSGIPSDRFLFEGFLPHKKGRTKKLLKLSQENKTLILYESPHRLLKT</sequence>